<dbReference type="RefSeq" id="WP_004055555.1">
    <property type="nucleotide sequence ID" value="NZ_AOMC01000152.1"/>
</dbReference>
<accession>M0M3Z3</accession>
<feature type="domain" description="DR2241 stabilising" evidence="2">
    <location>
        <begin position="87"/>
        <end position="197"/>
    </location>
</feature>
<evidence type="ECO:0000259" key="2">
    <source>
        <dbReference type="Pfam" id="PF18069"/>
    </source>
</evidence>
<keyword evidence="5" id="KW-1185">Reference proteome</keyword>
<dbReference type="Gene3D" id="3.30.1360.190">
    <property type="match status" value="1"/>
</dbReference>
<evidence type="ECO:0000259" key="1">
    <source>
        <dbReference type="Pfam" id="PF18009"/>
    </source>
</evidence>
<dbReference type="InterPro" id="IPR041181">
    <property type="entry name" value="DR2241_middle"/>
</dbReference>
<evidence type="ECO:0000259" key="3">
    <source>
        <dbReference type="Pfam" id="PF24039"/>
    </source>
</evidence>
<sequence>MNDSQLRALREAAADGVACDGLSASRDDAGYTFVTPEVSHDGLNEDEFDALATENPWFVSNWHFWRATSETNEAFLRWVEHASELGVRERYETLVDGLTREWGQLLVTATLGTDGERSYELRHTADAATAVAELDSYHDPREAREISTLDDDGDYRPLKTAPTLRAGWRFADLDARDLVRTVEFFYPATVANWYRERTGELDVSHFRETAERQTGIYGVIDDLDVDSVENLAEACCVDSQCLKRREWDEDEETPLDAPRGDGEFPCREPCSLVVAAARQFAVLEGEETRTYELELTPSERSQLGDLVDAVADGRVDEIREADVGDGANRYRARYLRAKRLADGEFEGLREKR</sequence>
<feature type="domain" description="DUF7348" evidence="3">
    <location>
        <begin position="3"/>
        <end position="68"/>
    </location>
</feature>
<dbReference type="eggNOG" id="arCOG04644">
    <property type="taxonomic scope" value="Archaea"/>
</dbReference>
<dbReference type="Pfam" id="PF18069">
    <property type="entry name" value="DR2241"/>
    <property type="match status" value="1"/>
</dbReference>
<dbReference type="InterPro" id="IPR041346">
    <property type="entry name" value="DR2241_Fer4"/>
</dbReference>
<dbReference type="InterPro" id="IPR055772">
    <property type="entry name" value="DUF7348"/>
</dbReference>
<dbReference type="EMBL" id="AOMC01000152">
    <property type="protein sequence ID" value="EMA40426.1"/>
    <property type="molecule type" value="Genomic_DNA"/>
</dbReference>
<dbReference type="Proteomes" id="UP000011568">
    <property type="component" value="Unassembled WGS sequence"/>
</dbReference>
<evidence type="ECO:0000313" key="4">
    <source>
        <dbReference type="EMBL" id="EMA40426.1"/>
    </source>
</evidence>
<evidence type="ECO:0008006" key="6">
    <source>
        <dbReference type="Google" id="ProtNLM"/>
    </source>
</evidence>
<dbReference type="Gene3D" id="3.30.70.2320">
    <property type="match status" value="1"/>
</dbReference>
<dbReference type="AlphaFoldDB" id="M0M3Z3"/>
<evidence type="ECO:0000313" key="5">
    <source>
        <dbReference type="Proteomes" id="UP000011568"/>
    </source>
</evidence>
<proteinExistence type="predicted"/>
<protein>
    <recommendedName>
        <fullName evidence="6">DR2241 stabilising domain-containing protein</fullName>
    </recommendedName>
</protein>
<gene>
    <name evidence="4" type="ORF">C448_13796</name>
</gene>
<name>M0M3Z3_HALMO</name>
<dbReference type="Pfam" id="PF24039">
    <property type="entry name" value="DUF7348"/>
    <property type="match status" value="1"/>
</dbReference>
<reference evidence="4 5" key="1">
    <citation type="journal article" date="2014" name="PLoS Genet.">
        <title>Phylogenetically driven sequencing of extremely halophilic archaea reveals strategies for static and dynamic osmo-response.</title>
        <authorList>
            <person name="Becker E.A."/>
            <person name="Seitzer P.M."/>
            <person name="Tritt A."/>
            <person name="Larsen D."/>
            <person name="Krusor M."/>
            <person name="Yao A.I."/>
            <person name="Wu D."/>
            <person name="Madern D."/>
            <person name="Eisen J.A."/>
            <person name="Darling A.E."/>
            <person name="Facciotti M.T."/>
        </authorList>
    </citation>
    <scope>NUCLEOTIDE SEQUENCE [LARGE SCALE GENOMIC DNA]</scope>
    <source>
        <strain evidence="4 5">DSM 1307</strain>
    </source>
</reference>
<feature type="domain" description="DR2241 4Fe-4S iron-sulfur cluster binding" evidence="1">
    <location>
        <begin position="199"/>
        <end position="279"/>
    </location>
</feature>
<dbReference type="PATRIC" id="fig|931277.6.peg.2711"/>
<dbReference type="Pfam" id="PF18009">
    <property type="entry name" value="Fer4_23"/>
    <property type="match status" value="1"/>
</dbReference>
<comment type="caution">
    <text evidence="4">The sequence shown here is derived from an EMBL/GenBank/DDBJ whole genome shotgun (WGS) entry which is preliminary data.</text>
</comment>
<dbReference type="OrthoDB" id="194676at2157"/>
<organism evidence="4 5">
    <name type="scientific">Halococcus morrhuae DSM 1307</name>
    <dbReference type="NCBI Taxonomy" id="931277"/>
    <lineage>
        <taxon>Archaea</taxon>
        <taxon>Methanobacteriati</taxon>
        <taxon>Methanobacteriota</taxon>
        <taxon>Stenosarchaea group</taxon>
        <taxon>Halobacteria</taxon>
        <taxon>Halobacteriales</taxon>
        <taxon>Halococcaceae</taxon>
        <taxon>Halococcus</taxon>
    </lineage>
</organism>